<accession>A0A974PVA0</accession>
<dbReference type="EMBL" id="CP063364">
    <property type="protein sequence ID" value="QRG10146.1"/>
    <property type="molecule type" value="Genomic_DNA"/>
</dbReference>
<gene>
    <name evidence="1" type="ORF">EZH22_30140</name>
</gene>
<dbReference type="AlphaFoldDB" id="A0A974PVA0"/>
<proteinExistence type="predicted"/>
<reference evidence="1 2" key="1">
    <citation type="submission" date="2020-10" db="EMBL/GenBank/DDBJ databases">
        <title>Degradation of 1,4-Dioxane by Xanthobacter sp. YN2, via a Novel Group-2 Soluble Di-Iron Monooxygenase.</title>
        <authorList>
            <person name="Ma F."/>
            <person name="Wang Y."/>
            <person name="Yang J."/>
            <person name="Guo H."/>
            <person name="Su D."/>
            <person name="Yu L."/>
        </authorList>
    </citation>
    <scope>NUCLEOTIDE SEQUENCE [LARGE SCALE GENOMIC DNA]</scope>
    <source>
        <strain evidence="1 2">YN2</strain>
        <plasmid evidence="1 2">unnamed2</plasmid>
    </source>
</reference>
<keyword evidence="1" id="KW-0614">Plasmid</keyword>
<keyword evidence="2" id="KW-1185">Reference proteome</keyword>
<evidence type="ECO:0000313" key="2">
    <source>
        <dbReference type="Proteomes" id="UP000596427"/>
    </source>
</evidence>
<dbReference type="KEGG" id="xdi:EZH22_30140"/>
<dbReference type="RefSeq" id="WP_203197021.1">
    <property type="nucleotide sequence ID" value="NZ_CP063364.1"/>
</dbReference>
<evidence type="ECO:0000313" key="1">
    <source>
        <dbReference type="EMBL" id="QRG10146.1"/>
    </source>
</evidence>
<dbReference type="Proteomes" id="UP000596427">
    <property type="component" value="Plasmid unnamed2"/>
</dbReference>
<sequence>MASEAQRAAVERIGKQYGFSIEPTGGGAEALRRGTADGGALVVTAGEDGLGLDADVSAQDWYVGRYHVDSGFIFTLEPGRLEEVLAVAGLLPPPAQGVEVCLPCQVRAQEHGAGLVLEQVRSGSMSEDPVSALAVNFPEASIELDEGGIIRAQLPAAALDAGRLDQLATALGELAGIAPDYIPGAEGLAL</sequence>
<geneLocation type="plasmid" evidence="1 2">
    <name>unnamed2</name>
</geneLocation>
<protein>
    <submittedName>
        <fullName evidence="1">Uncharacterized protein</fullName>
    </submittedName>
</protein>
<organism evidence="1 2">
    <name type="scientific">Xanthobacter dioxanivorans</name>
    <dbReference type="NCBI Taxonomy" id="2528964"/>
    <lineage>
        <taxon>Bacteria</taxon>
        <taxon>Pseudomonadati</taxon>
        <taxon>Pseudomonadota</taxon>
        <taxon>Alphaproteobacteria</taxon>
        <taxon>Hyphomicrobiales</taxon>
        <taxon>Xanthobacteraceae</taxon>
        <taxon>Xanthobacter</taxon>
    </lineage>
</organism>
<name>A0A974PVA0_9HYPH</name>